<protein>
    <recommendedName>
        <fullName evidence="10">tRNA dimethylallyltransferase</fullName>
        <ecNumber evidence="10">2.5.1.75</ecNumber>
    </recommendedName>
    <alternativeName>
        <fullName evidence="10">Dimethylallyl diphosphate:tRNA dimethylallyltransferase</fullName>
        <shortName evidence="10">DMAPP:tRNA dimethylallyltransferase</shortName>
        <shortName evidence="10">DMATase</shortName>
    </alternativeName>
    <alternativeName>
        <fullName evidence="10">Isopentenyl-diphosphate:tRNA isopentenyltransferase</fullName>
        <shortName evidence="10">IPP transferase</shortName>
        <shortName evidence="10">IPPT</shortName>
        <shortName evidence="10">IPTase</shortName>
    </alternativeName>
</protein>
<keyword evidence="5 10" id="KW-0819">tRNA processing</keyword>
<keyword evidence="8 10" id="KW-0460">Magnesium</keyword>
<evidence type="ECO:0000256" key="12">
    <source>
        <dbReference type="RuleBase" id="RU003784"/>
    </source>
</evidence>
<dbReference type="Gene3D" id="3.40.50.300">
    <property type="entry name" value="P-loop containing nucleotide triphosphate hydrolases"/>
    <property type="match status" value="1"/>
</dbReference>
<comment type="function">
    <text evidence="2 10 12">Catalyzes the transfer of a dimethylallyl group onto the adenine at position 37 in tRNAs that read codons beginning with uridine, leading to the formation of N6-(dimethylallyl)adenosine (i(6)A).</text>
</comment>
<comment type="similarity">
    <text evidence="3 10 13">Belongs to the IPP transferase family.</text>
</comment>
<dbReference type="NCBIfam" id="TIGR00174">
    <property type="entry name" value="miaA"/>
    <property type="match status" value="1"/>
</dbReference>
<evidence type="ECO:0000256" key="7">
    <source>
        <dbReference type="ARBA" id="ARBA00022840"/>
    </source>
</evidence>
<dbReference type="EC" id="2.5.1.75" evidence="10"/>
<dbReference type="InterPro" id="IPR018022">
    <property type="entry name" value="IPT"/>
</dbReference>
<evidence type="ECO:0000256" key="8">
    <source>
        <dbReference type="ARBA" id="ARBA00022842"/>
    </source>
</evidence>
<dbReference type="PANTHER" id="PTHR11088">
    <property type="entry name" value="TRNA DIMETHYLALLYLTRANSFERASE"/>
    <property type="match status" value="1"/>
</dbReference>
<evidence type="ECO:0000313" key="14">
    <source>
        <dbReference type="EMBL" id="PKM87491.1"/>
    </source>
</evidence>
<dbReference type="EMBL" id="PHAH01000042">
    <property type="protein sequence ID" value="PKM87491.1"/>
    <property type="molecule type" value="Genomic_DNA"/>
</dbReference>
<comment type="caution">
    <text evidence="14">The sequence shown here is derived from an EMBL/GenBank/DDBJ whole genome shotgun (WGS) entry which is preliminary data.</text>
</comment>
<dbReference type="SUPFAM" id="SSF52540">
    <property type="entry name" value="P-loop containing nucleoside triphosphate hydrolases"/>
    <property type="match status" value="1"/>
</dbReference>
<dbReference type="AlphaFoldDB" id="A0A2N2DYG8"/>
<dbReference type="GO" id="GO:0052381">
    <property type="term" value="F:tRNA dimethylallyltransferase activity"/>
    <property type="evidence" value="ECO:0007669"/>
    <property type="project" value="UniProtKB-UniRule"/>
</dbReference>
<evidence type="ECO:0000256" key="1">
    <source>
        <dbReference type="ARBA" id="ARBA00001946"/>
    </source>
</evidence>
<dbReference type="Gene3D" id="1.10.20.140">
    <property type="match status" value="1"/>
</dbReference>
<dbReference type="InterPro" id="IPR039657">
    <property type="entry name" value="Dimethylallyltransferase"/>
</dbReference>
<proteinExistence type="inferred from homology"/>
<reference evidence="14 15" key="1">
    <citation type="journal article" date="2017" name="ISME J.">
        <title>Potential for microbial H2 and metal transformations associated with novel bacteria and archaea in deep terrestrial subsurface sediments.</title>
        <authorList>
            <person name="Hernsdorf A.W."/>
            <person name="Amano Y."/>
            <person name="Miyakawa K."/>
            <person name="Ise K."/>
            <person name="Suzuki Y."/>
            <person name="Anantharaman K."/>
            <person name="Probst A."/>
            <person name="Burstein D."/>
            <person name="Thomas B.C."/>
            <person name="Banfield J.F."/>
        </authorList>
    </citation>
    <scope>NUCLEOTIDE SEQUENCE [LARGE SCALE GENOMIC DNA]</scope>
    <source>
        <strain evidence="14">HGW-Falkowbacteria-2</strain>
    </source>
</reference>
<feature type="region of interest" description="Interaction with substrate tRNA" evidence="10">
    <location>
        <begin position="44"/>
        <end position="47"/>
    </location>
</feature>
<evidence type="ECO:0000256" key="3">
    <source>
        <dbReference type="ARBA" id="ARBA00005842"/>
    </source>
</evidence>
<comment type="cofactor">
    <cofactor evidence="1 10">
        <name>Mg(2+)</name>
        <dbReference type="ChEBI" id="CHEBI:18420"/>
    </cofactor>
</comment>
<dbReference type="GO" id="GO:0005524">
    <property type="term" value="F:ATP binding"/>
    <property type="evidence" value="ECO:0007669"/>
    <property type="project" value="UniProtKB-UniRule"/>
</dbReference>
<feature type="binding site" evidence="10">
    <location>
        <begin position="21"/>
        <end position="26"/>
    </location>
    <ligand>
        <name>substrate</name>
    </ligand>
</feature>
<evidence type="ECO:0000256" key="4">
    <source>
        <dbReference type="ARBA" id="ARBA00022679"/>
    </source>
</evidence>
<gene>
    <name evidence="10" type="primary">miaA</name>
    <name evidence="14" type="ORF">CVU83_02970</name>
</gene>
<comment type="caution">
    <text evidence="10">Lacks conserved residue(s) required for the propagation of feature annotation.</text>
</comment>
<comment type="catalytic activity">
    <reaction evidence="9 10 11">
        <text>adenosine(37) in tRNA + dimethylallyl diphosphate = N(6)-dimethylallyladenosine(37) in tRNA + diphosphate</text>
        <dbReference type="Rhea" id="RHEA:26482"/>
        <dbReference type="Rhea" id="RHEA-COMP:10162"/>
        <dbReference type="Rhea" id="RHEA-COMP:10375"/>
        <dbReference type="ChEBI" id="CHEBI:33019"/>
        <dbReference type="ChEBI" id="CHEBI:57623"/>
        <dbReference type="ChEBI" id="CHEBI:74411"/>
        <dbReference type="ChEBI" id="CHEBI:74415"/>
        <dbReference type="EC" id="2.5.1.75"/>
    </reaction>
</comment>
<evidence type="ECO:0000256" key="9">
    <source>
        <dbReference type="ARBA" id="ARBA00049563"/>
    </source>
</evidence>
<dbReference type="GO" id="GO:0006400">
    <property type="term" value="P:tRNA modification"/>
    <property type="evidence" value="ECO:0007669"/>
    <property type="project" value="TreeGrafter"/>
</dbReference>
<feature type="binding site" evidence="10">
    <location>
        <begin position="19"/>
        <end position="26"/>
    </location>
    <ligand>
        <name>ATP</name>
        <dbReference type="ChEBI" id="CHEBI:30616"/>
    </ligand>
</feature>
<dbReference type="Pfam" id="PF01715">
    <property type="entry name" value="IPPT"/>
    <property type="match status" value="1"/>
</dbReference>
<sequence>MSKKEIKQSNKPLVLVILGPTASGKTSLGVELAKIRQGEIISADSRQVYKGMDIGTGKDLSEYGDNVKYHLIDIVKPSEEFNLAKYQRLADEAIKDVLSRKHLPIIVGGSGLYLQAIVDNYALSEAKPNLERRIELEALGREELFLRLEKLKPDFAGKLNNSEKNNARRLARYIEIFEYEGAAVDEKKESPYDFLVLGLEISDEKMRERIHARIIKRLDNEDMVGEVRRLNDEGVDWKRLISFGLEYKFISYYLLEKLEYDEMIEKLTDASYRFAKRQKTWFKRWEKQGRKIHWIKDVSEAEDLIGKNTY</sequence>
<keyword evidence="6 10" id="KW-0547">Nucleotide-binding</keyword>
<dbReference type="InterPro" id="IPR027417">
    <property type="entry name" value="P-loop_NTPase"/>
</dbReference>
<feature type="site" description="Interaction with substrate tRNA" evidence="10">
    <location>
        <position position="132"/>
    </location>
</feature>
<comment type="subunit">
    <text evidence="10">Monomer.</text>
</comment>
<keyword evidence="7 10" id="KW-0067">ATP-binding</keyword>
<evidence type="ECO:0000256" key="5">
    <source>
        <dbReference type="ARBA" id="ARBA00022694"/>
    </source>
</evidence>
<evidence type="ECO:0000256" key="6">
    <source>
        <dbReference type="ARBA" id="ARBA00022741"/>
    </source>
</evidence>
<evidence type="ECO:0000256" key="2">
    <source>
        <dbReference type="ARBA" id="ARBA00003213"/>
    </source>
</evidence>
<accession>A0A2N2DYG8</accession>
<dbReference type="PANTHER" id="PTHR11088:SF60">
    <property type="entry name" value="TRNA DIMETHYLALLYLTRANSFERASE"/>
    <property type="match status" value="1"/>
</dbReference>
<evidence type="ECO:0000256" key="10">
    <source>
        <dbReference type="HAMAP-Rule" id="MF_00185"/>
    </source>
</evidence>
<evidence type="ECO:0000313" key="15">
    <source>
        <dbReference type="Proteomes" id="UP000233325"/>
    </source>
</evidence>
<dbReference type="HAMAP" id="MF_00185">
    <property type="entry name" value="IPP_trans"/>
    <property type="match status" value="1"/>
</dbReference>
<name>A0A2N2DYG8_9BACT</name>
<keyword evidence="4 10" id="KW-0808">Transferase</keyword>
<feature type="site" description="Interaction with substrate tRNA" evidence="10">
    <location>
        <position position="110"/>
    </location>
</feature>
<evidence type="ECO:0000256" key="13">
    <source>
        <dbReference type="RuleBase" id="RU003785"/>
    </source>
</evidence>
<organism evidence="14 15">
    <name type="scientific">Candidatus Falkowbacteria bacterium HGW-Falkowbacteria-2</name>
    <dbReference type="NCBI Taxonomy" id="2013769"/>
    <lineage>
        <taxon>Bacteria</taxon>
        <taxon>Candidatus Falkowiibacteriota</taxon>
    </lineage>
</organism>
<dbReference type="Proteomes" id="UP000233325">
    <property type="component" value="Unassembled WGS sequence"/>
</dbReference>
<evidence type="ECO:0000256" key="11">
    <source>
        <dbReference type="RuleBase" id="RU003783"/>
    </source>
</evidence>